<comment type="caution">
    <text evidence="2">The sequence shown here is derived from an EMBL/GenBank/DDBJ whole genome shotgun (WGS) entry which is preliminary data.</text>
</comment>
<dbReference type="PATRIC" id="fig|2033.7.peg.848"/>
<accession>A0A147FB75</accession>
<dbReference type="InterPro" id="IPR001173">
    <property type="entry name" value="Glyco_trans_2-like"/>
</dbReference>
<evidence type="ECO:0000313" key="2">
    <source>
        <dbReference type="EMBL" id="KTS13855.1"/>
    </source>
</evidence>
<dbReference type="Proteomes" id="UP000072189">
    <property type="component" value="Unassembled WGS sequence"/>
</dbReference>
<organism evidence="2 3">
    <name type="scientific">Microbacterium testaceum</name>
    <name type="common">Aureobacterium testaceum</name>
    <name type="synonym">Brevibacterium testaceum</name>
    <dbReference type="NCBI Taxonomy" id="2033"/>
    <lineage>
        <taxon>Bacteria</taxon>
        <taxon>Bacillati</taxon>
        <taxon>Actinomycetota</taxon>
        <taxon>Actinomycetes</taxon>
        <taxon>Micrococcales</taxon>
        <taxon>Microbacteriaceae</taxon>
        <taxon>Microbacterium</taxon>
    </lineage>
</organism>
<dbReference type="InterPro" id="IPR029044">
    <property type="entry name" value="Nucleotide-diphossugar_trans"/>
</dbReference>
<proteinExistence type="predicted"/>
<name>A0A147FB75_MICTE</name>
<sequence length="326" mass="36752">MRVDAEYVLPLRWHDDRDLDELTAYLRDLSRWIDVTVVDDSPPDLFRAHAHAWAASVRHVRPVVERGANGKVRGVLSGLALARHETVIVADDDVRHTPETLAALVAELQDADLVKPQNVFLPRPWHARWDTARSLVNRALGADYPGTYGLRRSALPHGYDADALFENCEMERTVRATGGRVRARRDLFVPRRPPSARHFWSQRVRQAYDSHAQPARLMAELAIIPVVWRLRRRRGILAFLTLAVIGFGEIGRRRTGGGAVYPRSAALWVPVWAIERGLCSWAAVGLRLRGGVPYAGARLRLAATPLRTLRLRMTDAAAHPRRERNS</sequence>
<evidence type="ECO:0000313" key="3">
    <source>
        <dbReference type="Proteomes" id="UP000072189"/>
    </source>
</evidence>
<dbReference type="Pfam" id="PF00535">
    <property type="entry name" value="Glycos_transf_2"/>
    <property type="match status" value="1"/>
</dbReference>
<dbReference type="RefSeq" id="WP_058613208.1">
    <property type="nucleotide sequence ID" value="NZ_LDRV01000015.1"/>
</dbReference>
<gene>
    <name evidence="2" type="ORF">RSA3_02830</name>
</gene>
<dbReference type="EMBL" id="LDRV01000015">
    <property type="protein sequence ID" value="KTS13855.1"/>
    <property type="molecule type" value="Genomic_DNA"/>
</dbReference>
<dbReference type="AlphaFoldDB" id="A0A147FB75"/>
<feature type="domain" description="Glycosyltransferase 2-like" evidence="1">
    <location>
        <begin position="33"/>
        <end position="118"/>
    </location>
</feature>
<dbReference type="Gene3D" id="3.90.550.10">
    <property type="entry name" value="Spore Coat Polysaccharide Biosynthesis Protein SpsA, Chain A"/>
    <property type="match status" value="1"/>
</dbReference>
<evidence type="ECO:0000259" key="1">
    <source>
        <dbReference type="Pfam" id="PF00535"/>
    </source>
</evidence>
<reference evidence="2 3" key="1">
    <citation type="journal article" date="2016" name="Front. Microbiol.">
        <title>Genomic Resource of Rice Seed Associated Bacteria.</title>
        <authorList>
            <person name="Midha S."/>
            <person name="Bansal K."/>
            <person name="Sharma S."/>
            <person name="Kumar N."/>
            <person name="Patil P.P."/>
            <person name="Chaudhry V."/>
            <person name="Patil P.B."/>
        </authorList>
    </citation>
    <scope>NUCLEOTIDE SEQUENCE [LARGE SCALE GENOMIC DNA]</scope>
    <source>
        <strain evidence="2 3">RSA3</strain>
    </source>
</reference>
<protein>
    <recommendedName>
        <fullName evidence="1">Glycosyltransferase 2-like domain-containing protein</fullName>
    </recommendedName>
</protein>
<dbReference type="SUPFAM" id="SSF53448">
    <property type="entry name" value="Nucleotide-diphospho-sugar transferases"/>
    <property type="match status" value="1"/>
</dbReference>